<reference evidence="1 2" key="1">
    <citation type="submission" date="2019-05" db="EMBL/GenBank/DDBJ databases">
        <title>Emergence of the Ug99 lineage of the wheat stem rust pathogen through somatic hybridization.</title>
        <authorList>
            <person name="Li F."/>
            <person name="Upadhyaya N.M."/>
            <person name="Sperschneider J."/>
            <person name="Matny O."/>
            <person name="Nguyen-Phuc H."/>
            <person name="Mago R."/>
            <person name="Raley C."/>
            <person name="Miller M.E."/>
            <person name="Silverstein K.A.T."/>
            <person name="Henningsen E."/>
            <person name="Hirsch C.D."/>
            <person name="Visser B."/>
            <person name="Pretorius Z.A."/>
            <person name="Steffenson B.J."/>
            <person name="Schwessinger B."/>
            <person name="Dodds P.N."/>
            <person name="Figueroa M."/>
        </authorList>
    </citation>
    <scope>NUCLEOTIDE SEQUENCE [LARGE SCALE GENOMIC DNA]</scope>
    <source>
        <strain evidence="1 2">Ug99</strain>
    </source>
</reference>
<dbReference type="Proteomes" id="UP000325313">
    <property type="component" value="Unassembled WGS sequence"/>
</dbReference>
<gene>
    <name evidence="1" type="ORF">PGTUg99_026897</name>
</gene>
<name>A0A5B0REH2_PUCGR</name>
<evidence type="ECO:0000313" key="2">
    <source>
        <dbReference type="Proteomes" id="UP000325313"/>
    </source>
</evidence>
<accession>A0A5B0REH2</accession>
<organism evidence="1 2">
    <name type="scientific">Puccinia graminis f. sp. tritici</name>
    <dbReference type="NCBI Taxonomy" id="56615"/>
    <lineage>
        <taxon>Eukaryota</taxon>
        <taxon>Fungi</taxon>
        <taxon>Dikarya</taxon>
        <taxon>Basidiomycota</taxon>
        <taxon>Pucciniomycotina</taxon>
        <taxon>Pucciniomycetes</taxon>
        <taxon>Pucciniales</taxon>
        <taxon>Pucciniaceae</taxon>
        <taxon>Puccinia</taxon>
    </lineage>
</organism>
<evidence type="ECO:0000313" key="1">
    <source>
        <dbReference type="EMBL" id="KAA1123859.1"/>
    </source>
</evidence>
<dbReference type="AlphaFoldDB" id="A0A5B0REH2"/>
<protein>
    <submittedName>
        <fullName evidence="1">Uncharacterized protein</fullName>
    </submittedName>
</protein>
<proteinExistence type="predicted"/>
<dbReference type="EMBL" id="VDEP01000206">
    <property type="protein sequence ID" value="KAA1123859.1"/>
    <property type="molecule type" value="Genomic_DNA"/>
</dbReference>
<sequence length="79" mass="8586">MPLVEAETHSRQVIPAGSLLRKNPPGVHLIQPGKDSCNPALVSLHFTLLSLHSAWGLLSHASDTHVKRRLSHHTDATAK</sequence>
<comment type="caution">
    <text evidence="1">The sequence shown here is derived from an EMBL/GenBank/DDBJ whole genome shotgun (WGS) entry which is preliminary data.</text>
</comment>